<evidence type="ECO:0000256" key="1">
    <source>
        <dbReference type="ARBA" id="ARBA00022723"/>
    </source>
</evidence>
<dbReference type="InterPro" id="IPR051430">
    <property type="entry name" value="Fungal_TF_Env_Response"/>
</dbReference>
<keyword evidence="4" id="KW-0238">DNA-binding</keyword>
<sequence length="728" mass="80640">MSDSGRKRKRPAISCTLCRRRKIRCNRENPCSSCIVSKTGCCVYESEASVQRPNATLPIQPREATASATDALRAPSSSVGDYTSSLLTTPLSISQSSFQLNAMRGLIAELEDKLSRATSTSSSVYTPSAPTPAATHAVHTVSSFACTVDVLQDTRIPGGADISRGIAHKNRVFGQSHWMNGFVMFRDVIEMMEPHLESGSSNLVASIQRAKVLARVIKSQRSPIWPTLPTRDLPPKHVCDQLVDGYLRTMETVYRVVHVPSFMRNYESVWALDAESSMAFMMMLKLVLAIGAAVYDERMSMRIEATRWVYEAQTWVSSPTFKSQLGIQYLQISILLMLARELIDVGSELVWISIGAVHRSAVYIGLHKDPSHLPQMTVMEAEMRRRIWNTILELSLQMSMQSGGPPLISLDDFNTAPPGNYDDDQLLNAEPMAKPDSVYSQTSVAIALRKILPNRLAVLKFLNDLASTGTYEATLQIDTELRAAHKTLRRTMQEYSNDASLSLFTTEAVEFIIQRYMTSLHVPFFAAALNNPLYAFSRKTTVASSLKIWGLAFPVSKGSLYPSGETDLARMSRCTAGFFRMYAFHAATFLATELRTRLKEEEDADMLSAALSKTMKDAAGFYLGCMQAGETGCKGYILLRLLDAWADATSRRVSRCELPALLIQAAEQATEVCIAILEMLAGTQQVDETGSLGDYDFEPSPELMEDWDMLMSDTFKLGDGDNLDAFLS</sequence>
<dbReference type="KEGG" id="pte:PTT_04842"/>
<dbReference type="GO" id="GO:0006351">
    <property type="term" value="P:DNA-templated transcription"/>
    <property type="evidence" value="ECO:0007669"/>
    <property type="project" value="InterPro"/>
</dbReference>
<dbReference type="SUPFAM" id="SSF57701">
    <property type="entry name" value="Zn2/Cys6 DNA-binding domain"/>
    <property type="match status" value="1"/>
</dbReference>
<evidence type="ECO:0000256" key="5">
    <source>
        <dbReference type="ARBA" id="ARBA00023163"/>
    </source>
</evidence>
<evidence type="ECO:0000256" key="2">
    <source>
        <dbReference type="ARBA" id="ARBA00022833"/>
    </source>
</evidence>
<dbReference type="AlphaFoldDB" id="E3REN8"/>
<evidence type="ECO:0000313" key="8">
    <source>
        <dbReference type="EMBL" id="EFQ95815.1"/>
    </source>
</evidence>
<dbReference type="GO" id="GO:0000978">
    <property type="term" value="F:RNA polymerase II cis-regulatory region sequence-specific DNA binding"/>
    <property type="evidence" value="ECO:0007669"/>
    <property type="project" value="TreeGrafter"/>
</dbReference>
<dbReference type="CDD" id="cd00067">
    <property type="entry name" value="GAL4"/>
    <property type="match status" value="1"/>
</dbReference>
<dbReference type="GO" id="GO:0001228">
    <property type="term" value="F:DNA-binding transcription activator activity, RNA polymerase II-specific"/>
    <property type="evidence" value="ECO:0007669"/>
    <property type="project" value="TreeGrafter"/>
</dbReference>
<dbReference type="InterPro" id="IPR036864">
    <property type="entry name" value="Zn2-C6_fun-type_DNA-bd_sf"/>
</dbReference>
<dbReference type="GO" id="GO:0008270">
    <property type="term" value="F:zinc ion binding"/>
    <property type="evidence" value="ECO:0007669"/>
    <property type="project" value="InterPro"/>
</dbReference>
<keyword evidence="3" id="KW-0805">Transcription regulation</keyword>
<dbReference type="GO" id="GO:0005634">
    <property type="term" value="C:nucleus"/>
    <property type="evidence" value="ECO:0007669"/>
    <property type="project" value="TreeGrafter"/>
</dbReference>
<dbReference type="PANTHER" id="PTHR31944:SF131">
    <property type="entry name" value="HEME-RESPONSIVE ZINC FINGER TRANSCRIPTION FACTOR HAP1"/>
    <property type="match status" value="1"/>
</dbReference>
<evidence type="ECO:0000313" key="9">
    <source>
        <dbReference type="Proteomes" id="UP000001067"/>
    </source>
</evidence>
<keyword evidence="5" id="KW-0804">Transcription</keyword>
<dbReference type="eggNOG" id="ENOG502SJVT">
    <property type="taxonomic scope" value="Eukaryota"/>
</dbReference>
<dbReference type="STRING" id="861557.E3REN8"/>
<dbReference type="PROSITE" id="PS00463">
    <property type="entry name" value="ZN2_CY6_FUNGAL_1"/>
    <property type="match status" value="1"/>
</dbReference>
<dbReference type="Gene3D" id="4.10.240.10">
    <property type="entry name" value="Zn(2)-C6 fungal-type DNA-binding domain"/>
    <property type="match status" value="1"/>
</dbReference>
<reference evidence="8 9" key="1">
    <citation type="journal article" date="2010" name="Genome Biol.">
        <title>A first genome assembly of the barley fungal pathogen Pyrenophora teres f. teres.</title>
        <authorList>
            <person name="Ellwood S.R."/>
            <person name="Liu Z."/>
            <person name="Syme R.A."/>
            <person name="Lai Z."/>
            <person name="Hane J.K."/>
            <person name="Keiper F."/>
            <person name="Moffat C.S."/>
            <person name="Oliver R.P."/>
            <person name="Friesen T.L."/>
        </authorList>
    </citation>
    <scope>NUCLEOTIDE SEQUENCE [LARGE SCALE GENOMIC DNA]</scope>
    <source>
        <strain evidence="8 9">0-1</strain>
    </source>
</reference>
<dbReference type="Pfam" id="PF00172">
    <property type="entry name" value="Zn_clus"/>
    <property type="match status" value="1"/>
</dbReference>
<keyword evidence="9" id="KW-1185">Reference proteome</keyword>
<dbReference type="HOGENOM" id="CLU_007091_3_1_1"/>
<dbReference type="EMBL" id="GL532505">
    <property type="protein sequence ID" value="EFQ95815.1"/>
    <property type="molecule type" value="Genomic_DNA"/>
</dbReference>
<feature type="domain" description="Zn(2)-C6 fungal-type" evidence="7">
    <location>
        <begin position="14"/>
        <end position="44"/>
    </location>
</feature>
<name>E3REN8_PYRTT</name>
<keyword evidence="6" id="KW-0539">Nucleus</keyword>
<dbReference type="PROSITE" id="PS50048">
    <property type="entry name" value="ZN2_CY6_FUNGAL_2"/>
    <property type="match status" value="1"/>
</dbReference>
<dbReference type="InterPro" id="IPR001138">
    <property type="entry name" value="Zn2Cys6_DnaBD"/>
</dbReference>
<dbReference type="InterPro" id="IPR007219">
    <property type="entry name" value="XnlR_reg_dom"/>
</dbReference>
<proteinExistence type="predicted"/>
<dbReference type="OrthoDB" id="4337792at2759"/>
<dbReference type="PANTHER" id="PTHR31944">
    <property type="entry name" value="HEME-RESPONSIVE ZINC FINGER TRANSCRIPTION FACTOR HAP1"/>
    <property type="match status" value="1"/>
</dbReference>
<evidence type="ECO:0000256" key="6">
    <source>
        <dbReference type="ARBA" id="ARBA00023242"/>
    </source>
</evidence>
<dbReference type="CDD" id="cd12148">
    <property type="entry name" value="fungal_TF_MHR"/>
    <property type="match status" value="1"/>
</dbReference>
<organism evidence="9">
    <name type="scientific">Pyrenophora teres f. teres (strain 0-1)</name>
    <name type="common">Barley net blotch fungus</name>
    <name type="synonym">Drechslera teres f. teres</name>
    <dbReference type="NCBI Taxonomy" id="861557"/>
    <lineage>
        <taxon>Eukaryota</taxon>
        <taxon>Fungi</taxon>
        <taxon>Dikarya</taxon>
        <taxon>Ascomycota</taxon>
        <taxon>Pezizomycotina</taxon>
        <taxon>Dothideomycetes</taxon>
        <taxon>Pleosporomycetidae</taxon>
        <taxon>Pleosporales</taxon>
        <taxon>Pleosporineae</taxon>
        <taxon>Pleosporaceae</taxon>
        <taxon>Pyrenophora</taxon>
    </lineage>
</organism>
<dbReference type="Pfam" id="PF04082">
    <property type="entry name" value="Fungal_trans"/>
    <property type="match status" value="1"/>
</dbReference>
<evidence type="ECO:0000256" key="3">
    <source>
        <dbReference type="ARBA" id="ARBA00023015"/>
    </source>
</evidence>
<keyword evidence="2" id="KW-0862">Zinc</keyword>
<dbReference type="SMART" id="SM00066">
    <property type="entry name" value="GAL4"/>
    <property type="match status" value="1"/>
</dbReference>
<keyword evidence="1" id="KW-0479">Metal-binding</keyword>
<gene>
    <name evidence="8" type="ORF">PTT_04842</name>
</gene>
<protein>
    <recommendedName>
        <fullName evidence="7">Zn(2)-C6 fungal-type domain-containing protein</fullName>
    </recommendedName>
</protein>
<dbReference type="Proteomes" id="UP000001067">
    <property type="component" value="Unassembled WGS sequence"/>
</dbReference>
<accession>E3REN8</accession>
<dbReference type="SMART" id="SM00906">
    <property type="entry name" value="Fungal_trans"/>
    <property type="match status" value="1"/>
</dbReference>
<evidence type="ECO:0000259" key="7">
    <source>
        <dbReference type="PROSITE" id="PS50048"/>
    </source>
</evidence>
<evidence type="ECO:0000256" key="4">
    <source>
        <dbReference type="ARBA" id="ARBA00023125"/>
    </source>
</evidence>